<organism evidence="1 2">
    <name type="scientific">Tuber borchii</name>
    <name type="common">White truffle</name>
    <dbReference type="NCBI Taxonomy" id="42251"/>
    <lineage>
        <taxon>Eukaryota</taxon>
        <taxon>Fungi</taxon>
        <taxon>Dikarya</taxon>
        <taxon>Ascomycota</taxon>
        <taxon>Pezizomycotina</taxon>
        <taxon>Pezizomycetes</taxon>
        <taxon>Pezizales</taxon>
        <taxon>Tuberaceae</taxon>
        <taxon>Tuber</taxon>
    </lineage>
</organism>
<name>A0A2T6ZT31_TUBBO</name>
<reference evidence="1 2" key="1">
    <citation type="submission" date="2017-04" db="EMBL/GenBank/DDBJ databases">
        <title>Draft genome sequence of Tuber borchii Vittad., a whitish edible truffle.</title>
        <authorList>
            <consortium name="DOE Joint Genome Institute"/>
            <person name="Murat C."/>
            <person name="Kuo A."/>
            <person name="Barry K.W."/>
            <person name="Clum A."/>
            <person name="Dockter R.B."/>
            <person name="Fauchery L."/>
            <person name="Iotti M."/>
            <person name="Kohler A."/>
            <person name="Labutti K."/>
            <person name="Lindquist E.A."/>
            <person name="Lipzen A."/>
            <person name="Ohm R.A."/>
            <person name="Wang M."/>
            <person name="Grigoriev I.V."/>
            <person name="Zambonelli A."/>
            <person name="Martin F.M."/>
        </authorList>
    </citation>
    <scope>NUCLEOTIDE SEQUENCE [LARGE SCALE GENOMIC DNA]</scope>
    <source>
        <strain evidence="1 2">Tbo3840</strain>
    </source>
</reference>
<proteinExistence type="predicted"/>
<gene>
    <name evidence="1" type="ORF">B9Z19DRAFT_1126390</name>
</gene>
<protein>
    <submittedName>
        <fullName evidence="1">Uncharacterized protein</fullName>
    </submittedName>
</protein>
<accession>A0A2T6ZT31</accession>
<keyword evidence="2" id="KW-1185">Reference proteome</keyword>
<sequence length="270" mass="30620">MSDKIFQEIKEAIETRKHDFLTFHDVDPGDYDDVIHSLQHPANHLERRSFRIHWFAGERYLKVVIPSDLHEGAGVWVIDEISEGLARGGIPQAWVRKISVGGSPQYKNFIGAYKQYSKEGDLTIVPHLPPDWTEEAKYPSVILECGWTESAEHLKQDATLWQKGTGGNVRVVIQVKFYKRQGGRIGARAWISRTKPPRDPSKTPKISIETYEVLPPPPVAAASPAIKFEEFFAGCCPPGIDPDEHVILNLDNLRAISRRRIRRRGNIPDE</sequence>
<dbReference type="EMBL" id="NESQ01000112">
    <property type="protein sequence ID" value="PUU78638.1"/>
    <property type="molecule type" value="Genomic_DNA"/>
</dbReference>
<dbReference type="AlphaFoldDB" id="A0A2T6ZT31"/>
<dbReference type="OrthoDB" id="76567at2759"/>
<dbReference type="Proteomes" id="UP000244722">
    <property type="component" value="Unassembled WGS sequence"/>
</dbReference>
<dbReference type="STRING" id="42251.A0A2T6ZT31"/>
<evidence type="ECO:0000313" key="1">
    <source>
        <dbReference type="EMBL" id="PUU78638.1"/>
    </source>
</evidence>
<evidence type="ECO:0000313" key="2">
    <source>
        <dbReference type="Proteomes" id="UP000244722"/>
    </source>
</evidence>
<comment type="caution">
    <text evidence="1">The sequence shown here is derived from an EMBL/GenBank/DDBJ whole genome shotgun (WGS) entry which is preliminary data.</text>
</comment>